<dbReference type="Gene3D" id="1.25.40.10">
    <property type="entry name" value="Tetratricopeptide repeat domain"/>
    <property type="match status" value="1"/>
</dbReference>
<dbReference type="RefSeq" id="YP_010842155.1">
    <property type="nucleotide sequence ID" value="NC_079139.1"/>
</dbReference>
<dbReference type="SUPFAM" id="SSF81901">
    <property type="entry name" value="HCP-like"/>
    <property type="match status" value="1"/>
</dbReference>
<dbReference type="PANTHER" id="PTHR11102:SF160">
    <property type="entry name" value="ERAD-ASSOCIATED E3 UBIQUITIN-PROTEIN LIGASE COMPONENT HRD3"/>
    <property type="match status" value="1"/>
</dbReference>
<dbReference type="InterPro" id="IPR050767">
    <property type="entry name" value="Sel1_AlgK"/>
</dbReference>
<accession>A0ABM7NTZ5</accession>
<evidence type="ECO:0000313" key="2">
    <source>
        <dbReference type="Proteomes" id="UP001321479"/>
    </source>
</evidence>
<organism evidence="1 2">
    <name type="scientific">Cotonvirus japonicus</name>
    <dbReference type="NCBI Taxonomy" id="2811091"/>
    <lineage>
        <taxon>Viruses</taxon>
        <taxon>Varidnaviria</taxon>
        <taxon>Bamfordvirae</taxon>
        <taxon>Nucleocytoviricota</taxon>
        <taxon>Megaviricetes</taxon>
        <taxon>Imitervirales</taxon>
        <taxon>Mimiviridae</taxon>
        <taxon>Megamimivirinae</taxon>
        <taxon>Cotonvirus</taxon>
        <taxon>Cotonvirus japonicum</taxon>
    </lineage>
</organism>
<reference evidence="1 2" key="1">
    <citation type="submission" date="2021-02" db="EMBL/GenBank/DDBJ databases">
        <title>Cotonvirus japonicus, which uses Golgi apparatus of host cells for its virion factory, phylogenetically links tailed tupanvirus and icosahedral mimivirus.</title>
        <authorList>
            <person name="Takahashi H."/>
            <person name="Fukaya S."/>
            <person name="Song C."/>
            <person name="Murata K."/>
            <person name="Takemura M."/>
        </authorList>
    </citation>
    <scope>NUCLEOTIDE SEQUENCE [LARGE SCALE GENOMIC DNA]</scope>
</reference>
<dbReference type="GeneID" id="80558752"/>
<dbReference type="Proteomes" id="UP001321479">
    <property type="component" value="Segment"/>
</dbReference>
<dbReference type="SMART" id="SM00671">
    <property type="entry name" value="SEL1"/>
    <property type="match status" value="4"/>
</dbReference>
<name>A0ABM7NTZ5_9VIRU</name>
<evidence type="ECO:0000313" key="1">
    <source>
        <dbReference type="EMBL" id="BCS83547.1"/>
    </source>
</evidence>
<dbReference type="EMBL" id="AP024483">
    <property type="protein sequence ID" value="BCS83547.1"/>
    <property type="molecule type" value="Genomic_DNA"/>
</dbReference>
<dbReference type="PANTHER" id="PTHR11102">
    <property type="entry name" value="SEL-1-LIKE PROTEIN"/>
    <property type="match status" value="1"/>
</dbReference>
<dbReference type="InterPro" id="IPR006597">
    <property type="entry name" value="Sel1-like"/>
</dbReference>
<protein>
    <submittedName>
        <fullName evidence="1">Sel1-like repeat-containing protein</fullName>
    </submittedName>
</protein>
<proteinExistence type="predicted"/>
<dbReference type="InterPro" id="IPR011990">
    <property type="entry name" value="TPR-like_helical_dom_sf"/>
</dbReference>
<sequence>METSCKMIRLKKLKQLAKLANENDDNNAQHELIKYLINCNLNHHTGKFIDPFTWKNIIEKANNDQYYVIILLSYHQSFAKKSNLHVLKEISENVKQQAKLGNAIAENNLAFMYKHGIIYEKNHDKYLKYINKAINQGLELAKHNLAINYYQLRDYTKSLELLKDIALLGNHKAQFNLAKLNFENPSKHNSDYDFFWMTKAAENGNLNAQYELGLYFYKLGEITTSIMWHKLSAKQGNIDSIEKLLIIYQLPDYYNINEIIHLSIKLQNRIHIHKYFEIINAQIIPSNLINSINSTTLNDLVPILLSKNINNQSTNNLNLSIDLKKLFSVKNISSILLGECQKLLIKIKYNPKFQQRNIDVNLYEILEQQIYSYIKTYNEVKSNVKPGFMITCFIPKNPEDINKLNTYQKIHEIDTIFYTTFGKKNVMLADNITNISYDNITITIDQIINYNNIHNLKLRAINKIFSLLFVYKTIIFMKIYENRHERDKIFKENHGFIFPKIY</sequence>
<keyword evidence="2" id="KW-1185">Reference proteome</keyword>